<evidence type="ECO:0000313" key="9">
    <source>
        <dbReference type="Proteomes" id="UP000193560"/>
    </source>
</evidence>
<evidence type="ECO:0000259" key="7">
    <source>
        <dbReference type="Pfam" id="PF01490"/>
    </source>
</evidence>
<dbReference type="AlphaFoldDB" id="A0A1X2I306"/>
<dbReference type="Proteomes" id="UP000193560">
    <property type="component" value="Unassembled WGS sequence"/>
</dbReference>
<dbReference type="EMBL" id="MCGE01000032">
    <property type="protein sequence ID" value="ORZ08133.1"/>
    <property type="molecule type" value="Genomic_DNA"/>
</dbReference>
<feature type="transmembrane region" description="Helical" evidence="6">
    <location>
        <begin position="378"/>
        <end position="398"/>
    </location>
</feature>
<sequence length="452" mass="49607">MSPAQGKKSDTDEIKYETQAHEEDIYATSNYEKSLSEVQIEHAPEGTASPKKALFMLLKAFIGTGVIFLPGSFAKGGLVLSIVLMVVIGTICLFSFQRLVKAQRSVGGSYGHVAECLINRWARYIIHFFLCVSQMGFVASYMVFISENVGLVVSTLTNCNAPFESKYFIWIFLIIIVPICWVRKIGRLSYLAIVADVFILFGLICVLYFTSKQIHDHGAGPNLEMVNNNTFALMIGTAVFSFEGIGMVVPIIEGMKDPSKFPRVLTINMIICTFVFTLIGAIGYVAYGDTIQASVVSNLPREPLSITVQLCYAIAMILTSPFMLYPALTIIEKGIFKPHHRGKVSFRWKWLKNLCRSMVAIVCAAISFGVGPDGLDKFVALVGSVGAMPLCFVFPGVFHYKIATTKVQKGIDGVLIIFGLAMMVYTIYVNVNSWVHPPPVIGATGSTDTCAL</sequence>
<organism evidence="8 9">
    <name type="scientific">Absidia repens</name>
    <dbReference type="NCBI Taxonomy" id="90262"/>
    <lineage>
        <taxon>Eukaryota</taxon>
        <taxon>Fungi</taxon>
        <taxon>Fungi incertae sedis</taxon>
        <taxon>Mucoromycota</taxon>
        <taxon>Mucoromycotina</taxon>
        <taxon>Mucoromycetes</taxon>
        <taxon>Mucorales</taxon>
        <taxon>Cunninghamellaceae</taxon>
        <taxon>Absidia</taxon>
    </lineage>
</organism>
<feature type="domain" description="Amino acid transporter transmembrane" evidence="7">
    <location>
        <begin position="47"/>
        <end position="429"/>
    </location>
</feature>
<evidence type="ECO:0000256" key="2">
    <source>
        <dbReference type="ARBA" id="ARBA00008066"/>
    </source>
</evidence>
<keyword evidence="3 6" id="KW-0812">Transmembrane</keyword>
<evidence type="ECO:0000256" key="1">
    <source>
        <dbReference type="ARBA" id="ARBA00004141"/>
    </source>
</evidence>
<keyword evidence="9" id="KW-1185">Reference proteome</keyword>
<comment type="subcellular location">
    <subcellularLocation>
        <location evidence="1">Membrane</location>
        <topology evidence="1">Multi-pass membrane protein</topology>
    </subcellularLocation>
</comment>
<feature type="transmembrane region" description="Helical" evidence="6">
    <location>
        <begin position="353"/>
        <end position="372"/>
    </location>
</feature>
<dbReference type="PANTHER" id="PTHR22950">
    <property type="entry name" value="AMINO ACID TRANSPORTER"/>
    <property type="match status" value="1"/>
</dbReference>
<feature type="transmembrane region" description="Helical" evidence="6">
    <location>
        <begin position="231"/>
        <end position="252"/>
    </location>
</feature>
<comment type="caution">
    <text evidence="8">The sequence shown here is derived from an EMBL/GenBank/DDBJ whole genome shotgun (WGS) entry which is preliminary data.</text>
</comment>
<evidence type="ECO:0000256" key="6">
    <source>
        <dbReference type="SAM" id="Phobius"/>
    </source>
</evidence>
<dbReference type="PANTHER" id="PTHR22950:SF666">
    <property type="entry name" value="VACUOLAR AMINO ACID TRANSPORTER 4"/>
    <property type="match status" value="1"/>
</dbReference>
<keyword evidence="5 6" id="KW-0472">Membrane</keyword>
<proteinExistence type="inferred from homology"/>
<evidence type="ECO:0000256" key="4">
    <source>
        <dbReference type="ARBA" id="ARBA00022989"/>
    </source>
</evidence>
<protein>
    <submittedName>
        <fullName evidence="8">Transmembrane amino acid transporter protein-domain-containing protein</fullName>
    </submittedName>
</protein>
<feature type="transmembrane region" description="Helical" evidence="6">
    <location>
        <begin position="189"/>
        <end position="211"/>
    </location>
</feature>
<evidence type="ECO:0000313" key="8">
    <source>
        <dbReference type="EMBL" id="ORZ08133.1"/>
    </source>
</evidence>
<dbReference type="OrthoDB" id="1684102at2759"/>
<dbReference type="InterPro" id="IPR013057">
    <property type="entry name" value="AA_transpt_TM"/>
</dbReference>
<feature type="transmembrane region" description="Helical" evidence="6">
    <location>
        <begin position="53"/>
        <end position="73"/>
    </location>
</feature>
<dbReference type="GO" id="GO:0005774">
    <property type="term" value="C:vacuolar membrane"/>
    <property type="evidence" value="ECO:0007669"/>
    <property type="project" value="TreeGrafter"/>
</dbReference>
<name>A0A1X2I306_9FUNG</name>
<accession>A0A1X2I306</accession>
<dbReference type="GO" id="GO:0015179">
    <property type="term" value="F:L-amino acid transmembrane transporter activity"/>
    <property type="evidence" value="ECO:0007669"/>
    <property type="project" value="TreeGrafter"/>
</dbReference>
<evidence type="ECO:0000256" key="5">
    <source>
        <dbReference type="ARBA" id="ARBA00023136"/>
    </source>
</evidence>
<feature type="transmembrane region" description="Helical" evidence="6">
    <location>
        <begin position="121"/>
        <end position="145"/>
    </location>
</feature>
<feature type="transmembrane region" description="Helical" evidence="6">
    <location>
        <begin position="165"/>
        <end position="182"/>
    </location>
</feature>
<keyword evidence="4 6" id="KW-1133">Transmembrane helix</keyword>
<feature type="transmembrane region" description="Helical" evidence="6">
    <location>
        <begin position="79"/>
        <end position="100"/>
    </location>
</feature>
<reference evidence="8 9" key="1">
    <citation type="submission" date="2016-07" db="EMBL/GenBank/DDBJ databases">
        <title>Pervasive Adenine N6-methylation of Active Genes in Fungi.</title>
        <authorList>
            <consortium name="DOE Joint Genome Institute"/>
            <person name="Mondo S.J."/>
            <person name="Dannebaum R.O."/>
            <person name="Kuo R.C."/>
            <person name="Labutti K."/>
            <person name="Haridas S."/>
            <person name="Kuo A."/>
            <person name="Salamov A."/>
            <person name="Ahrendt S.R."/>
            <person name="Lipzen A."/>
            <person name="Sullivan W."/>
            <person name="Andreopoulos W.B."/>
            <person name="Clum A."/>
            <person name="Lindquist E."/>
            <person name="Daum C."/>
            <person name="Ramamoorthy G.K."/>
            <person name="Gryganskyi A."/>
            <person name="Culley D."/>
            <person name="Magnuson J.K."/>
            <person name="James T.Y."/>
            <person name="O'Malley M.A."/>
            <person name="Stajich J.E."/>
            <person name="Spatafora J.W."/>
            <person name="Visel A."/>
            <person name="Grigoriev I.V."/>
        </authorList>
    </citation>
    <scope>NUCLEOTIDE SEQUENCE [LARGE SCALE GENOMIC DNA]</scope>
    <source>
        <strain evidence="8 9">NRRL 1336</strain>
    </source>
</reference>
<gene>
    <name evidence="8" type="ORF">BCR42DRAFT_425306</name>
</gene>
<feature type="transmembrane region" description="Helical" evidence="6">
    <location>
        <begin position="410"/>
        <end position="428"/>
    </location>
</feature>
<comment type="similarity">
    <text evidence="2">Belongs to the amino acid/polyamine transporter 2 family.</text>
</comment>
<dbReference type="STRING" id="90262.A0A1X2I306"/>
<feature type="transmembrane region" description="Helical" evidence="6">
    <location>
        <begin position="264"/>
        <end position="286"/>
    </location>
</feature>
<dbReference type="Gene3D" id="1.20.1740.10">
    <property type="entry name" value="Amino acid/polyamine transporter I"/>
    <property type="match status" value="1"/>
</dbReference>
<evidence type="ECO:0000256" key="3">
    <source>
        <dbReference type="ARBA" id="ARBA00022692"/>
    </source>
</evidence>
<dbReference type="Pfam" id="PF01490">
    <property type="entry name" value="Aa_trans"/>
    <property type="match status" value="1"/>
</dbReference>
<feature type="transmembrane region" description="Helical" evidence="6">
    <location>
        <begin position="306"/>
        <end position="332"/>
    </location>
</feature>